<dbReference type="AlphaFoldDB" id="A0AAD8YQ20"/>
<dbReference type="PANTHER" id="PTHR34211:SF3">
    <property type="entry name" value="CALCINEURIN-LIKE METALLO-PHOSPHOESTERASE SUPERFAMILY PROTEIN"/>
    <property type="match status" value="1"/>
</dbReference>
<feature type="region of interest" description="Disordered" evidence="1">
    <location>
        <begin position="338"/>
        <end position="365"/>
    </location>
</feature>
<gene>
    <name evidence="4" type="ORF">QTG54_001241</name>
</gene>
<proteinExistence type="predicted"/>
<keyword evidence="2" id="KW-0812">Transmembrane</keyword>
<feature type="transmembrane region" description="Helical" evidence="2">
    <location>
        <begin position="115"/>
        <end position="141"/>
    </location>
</feature>
<evidence type="ECO:0000256" key="3">
    <source>
        <dbReference type="SAM" id="SignalP"/>
    </source>
</evidence>
<keyword evidence="2" id="KW-0472">Membrane</keyword>
<accession>A0AAD8YQ20</accession>
<keyword evidence="5" id="KW-1185">Reference proteome</keyword>
<sequence length="608" mass="68397">MKGIGLVILITITSGVKSVPLVEAGGGLQIPTLEDSPTIAKKNKKKKKKPFSDVRAEKRQQQQQQPTSQSPERPARKGGVKWISVAVLFKFLLAFKSFAGPFFDPLGEPRLATESSIYFSFIAVLYVWLASVTTLTIIPHVSTHYNVITAAALFFYMGFISVCSLLAGRFLIRCAYYVWLLWKRGMIRTAFASSSKTLDSAKKLPVLVHWHRPFRRVCKSSWILSAVLCSFYTHCWSRSLAAFKVSRADGASFVCQGIFMPLVWLGFSSNNSGIEQEHTTCADEFSIWILWAASILGHLFYYLINEFNGLHHKGYIPSRKKSKSPLDNVLGLEISKSSSSMDSNSIQPSYSDDGFGNDEDDEHDERDAWPSISATIQQFKRVERPQGTLPMVSWYSQIVFSTGFDLLLSFHVFLGRFDARKMQSALIGKESKCSNQSHRGESPNPEGLFDFSDCDTSSDSGGFWFDFMSDCGDGFNSSYQVARLLAQPNLHVYTSSKATKSRMVKTLPRGKLLVIGGDLAYPDPTPENYEKRFFRTFEDALQPPPTFRRSHISIQKPAFPIQGYDGPCTFLIPGNHDWFDGLATYTRYILSRDWLGGWLMPRKLHTSV</sequence>
<organism evidence="4 5">
    <name type="scientific">Skeletonema marinoi</name>
    <dbReference type="NCBI Taxonomy" id="267567"/>
    <lineage>
        <taxon>Eukaryota</taxon>
        <taxon>Sar</taxon>
        <taxon>Stramenopiles</taxon>
        <taxon>Ochrophyta</taxon>
        <taxon>Bacillariophyta</taxon>
        <taxon>Coscinodiscophyceae</taxon>
        <taxon>Thalassiosirophycidae</taxon>
        <taxon>Thalassiosirales</taxon>
        <taxon>Skeletonemataceae</taxon>
        <taxon>Skeletonema</taxon>
        <taxon>Skeletonema marinoi-dohrnii complex</taxon>
    </lineage>
</organism>
<dbReference type="Proteomes" id="UP001224775">
    <property type="component" value="Unassembled WGS sequence"/>
</dbReference>
<keyword evidence="3" id="KW-0732">Signal</keyword>
<dbReference type="EMBL" id="JATAAI010000001">
    <property type="protein sequence ID" value="KAK1749302.1"/>
    <property type="molecule type" value="Genomic_DNA"/>
</dbReference>
<reference evidence="4" key="1">
    <citation type="submission" date="2023-06" db="EMBL/GenBank/DDBJ databases">
        <title>Survivors Of The Sea: Transcriptome response of Skeletonema marinoi to long-term dormancy.</title>
        <authorList>
            <person name="Pinder M.I.M."/>
            <person name="Kourtchenko O."/>
            <person name="Robertson E.K."/>
            <person name="Larsson T."/>
            <person name="Maumus F."/>
            <person name="Osuna-Cruz C.M."/>
            <person name="Vancaester E."/>
            <person name="Stenow R."/>
            <person name="Vandepoele K."/>
            <person name="Ploug H."/>
            <person name="Bruchert V."/>
            <person name="Godhe A."/>
            <person name="Topel M."/>
        </authorList>
    </citation>
    <scope>NUCLEOTIDE SEQUENCE</scope>
    <source>
        <strain evidence="4">R05AC</strain>
    </source>
</reference>
<dbReference type="SUPFAM" id="SSF56300">
    <property type="entry name" value="Metallo-dependent phosphatases"/>
    <property type="match status" value="1"/>
</dbReference>
<evidence type="ECO:0000256" key="2">
    <source>
        <dbReference type="SAM" id="Phobius"/>
    </source>
</evidence>
<evidence type="ECO:0008006" key="6">
    <source>
        <dbReference type="Google" id="ProtNLM"/>
    </source>
</evidence>
<evidence type="ECO:0000313" key="4">
    <source>
        <dbReference type="EMBL" id="KAK1749302.1"/>
    </source>
</evidence>
<name>A0AAD8YQ20_9STRA</name>
<comment type="caution">
    <text evidence="4">The sequence shown here is derived from an EMBL/GenBank/DDBJ whole genome shotgun (WGS) entry which is preliminary data.</text>
</comment>
<feature type="signal peptide" evidence="3">
    <location>
        <begin position="1"/>
        <end position="18"/>
    </location>
</feature>
<keyword evidence="2" id="KW-1133">Transmembrane helix</keyword>
<feature type="chain" id="PRO_5042266460" description="Calcineurin-like phosphoesterase domain-containing protein" evidence="3">
    <location>
        <begin position="19"/>
        <end position="608"/>
    </location>
</feature>
<evidence type="ECO:0000256" key="1">
    <source>
        <dbReference type="SAM" id="MobiDB-lite"/>
    </source>
</evidence>
<feature type="compositionally biased region" description="Acidic residues" evidence="1">
    <location>
        <begin position="355"/>
        <end position="364"/>
    </location>
</feature>
<dbReference type="PANTHER" id="PTHR34211">
    <property type="entry name" value="CALCINEURIN-LIKE METALLO-PHOSPHOESTERASE SUPERFAMILY PROTEIN"/>
    <property type="match status" value="1"/>
</dbReference>
<feature type="compositionally biased region" description="Low complexity" evidence="1">
    <location>
        <begin position="338"/>
        <end position="349"/>
    </location>
</feature>
<protein>
    <recommendedName>
        <fullName evidence="6">Calcineurin-like phosphoesterase domain-containing protein</fullName>
    </recommendedName>
</protein>
<feature type="transmembrane region" description="Helical" evidence="2">
    <location>
        <begin position="153"/>
        <end position="179"/>
    </location>
</feature>
<feature type="region of interest" description="Disordered" evidence="1">
    <location>
        <begin position="39"/>
        <end position="75"/>
    </location>
</feature>
<feature type="compositionally biased region" description="Basic and acidic residues" evidence="1">
    <location>
        <begin position="50"/>
        <end position="60"/>
    </location>
</feature>
<evidence type="ECO:0000313" key="5">
    <source>
        <dbReference type="Proteomes" id="UP001224775"/>
    </source>
</evidence>
<feature type="transmembrane region" description="Helical" evidence="2">
    <location>
        <begin position="82"/>
        <end position="103"/>
    </location>
</feature>
<dbReference type="InterPro" id="IPR029052">
    <property type="entry name" value="Metallo-depent_PP-like"/>
</dbReference>